<feature type="transmembrane region" description="Helical" evidence="8">
    <location>
        <begin position="119"/>
        <end position="141"/>
    </location>
</feature>
<keyword evidence="5 8" id="KW-0812">Transmembrane</keyword>
<proteinExistence type="inferred from homology"/>
<organism evidence="10">
    <name type="scientific">Spirodela intermedia</name>
    <name type="common">Intermediate duckweed</name>
    <dbReference type="NCBI Taxonomy" id="51605"/>
    <lineage>
        <taxon>Eukaryota</taxon>
        <taxon>Viridiplantae</taxon>
        <taxon>Streptophyta</taxon>
        <taxon>Embryophyta</taxon>
        <taxon>Tracheophyta</taxon>
        <taxon>Spermatophyta</taxon>
        <taxon>Magnoliopsida</taxon>
        <taxon>Liliopsida</taxon>
        <taxon>Araceae</taxon>
        <taxon>Lemnoideae</taxon>
        <taxon>Spirodela</taxon>
    </lineage>
</organism>
<keyword evidence="7 8" id="KW-0472">Membrane</keyword>
<dbReference type="InterPro" id="IPR044173">
    <property type="entry name" value="CASPL"/>
</dbReference>
<name>A0A7I8IVQ3_SPIIN</name>
<keyword evidence="4 8" id="KW-1003">Cell membrane</keyword>
<dbReference type="InterPro" id="IPR006459">
    <property type="entry name" value="CASP/CASPL"/>
</dbReference>
<dbReference type="EMBL" id="LR743593">
    <property type="protein sequence ID" value="CAA2622430.1"/>
    <property type="molecule type" value="Genomic_DNA"/>
</dbReference>
<gene>
    <name evidence="10" type="ORF">SI7747_06008469</name>
    <name evidence="11" type="ORF">SI8410_06009126</name>
</gene>
<feature type="domain" description="Casparian strip membrane protein" evidence="9">
    <location>
        <begin position="74"/>
        <end position="127"/>
    </location>
</feature>
<evidence type="ECO:0000256" key="4">
    <source>
        <dbReference type="ARBA" id="ARBA00022475"/>
    </source>
</evidence>
<feature type="transmembrane region" description="Helical" evidence="8">
    <location>
        <begin position="67"/>
        <end position="94"/>
    </location>
</feature>
<comment type="subcellular location">
    <subcellularLocation>
        <location evidence="1 8">Cell membrane</location>
        <topology evidence="1 8">Multi-pass membrane protein</topology>
    </subcellularLocation>
</comment>
<reference evidence="10" key="1">
    <citation type="submission" date="2019-12" db="EMBL/GenBank/DDBJ databases">
        <authorList>
            <person name="Scholz U."/>
            <person name="Mascher M."/>
            <person name="Fiebig A."/>
        </authorList>
    </citation>
    <scope>NUCLEOTIDE SEQUENCE</scope>
</reference>
<evidence type="ECO:0000313" key="10">
    <source>
        <dbReference type="EMBL" id="CAA2622430.1"/>
    </source>
</evidence>
<dbReference type="Proteomes" id="UP000663760">
    <property type="component" value="Chromosome 6"/>
</dbReference>
<dbReference type="InterPro" id="IPR006702">
    <property type="entry name" value="CASP_dom"/>
</dbReference>
<evidence type="ECO:0000256" key="6">
    <source>
        <dbReference type="ARBA" id="ARBA00022989"/>
    </source>
</evidence>
<evidence type="ECO:0000256" key="8">
    <source>
        <dbReference type="RuleBase" id="RU361233"/>
    </source>
</evidence>
<evidence type="ECO:0000313" key="11">
    <source>
        <dbReference type="EMBL" id="CAA7398461.1"/>
    </source>
</evidence>
<evidence type="ECO:0000256" key="3">
    <source>
        <dbReference type="ARBA" id="ARBA00011489"/>
    </source>
</evidence>
<comment type="similarity">
    <text evidence="2 8">Belongs to the Casparian strip membrane proteins (CASP) family.</text>
</comment>
<comment type="caution">
    <text evidence="8">Lacks conserved residue(s) required for the propagation of feature annotation.</text>
</comment>
<evidence type="ECO:0000256" key="1">
    <source>
        <dbReference type="ARBA" id="ARBA00004651"/>
    </source>
</evidence>
<evidence type="ECO:0000256" key="5">
    <source>
        <dbReference type="ARBA" id="ARBA00022692"/>
    </source>
</evidence>
<comment type="subunit">
    <text evidence="3 8">Homodimer and heterodimers.</text>
</comment>
<sequence length="148" mass="15604">MESPATDESLKAAERRQPDGLRRVDVALRAAVFVLEAVAVGCLLTANQTKTVALPFASFPMSVEAKFSHSSAFAMAAIMASGAAAAASAGYVALKGDDHPGLNVCNVYGRFCMQMGTSILLSLLVAVLLLMLVFSSAFSLYRRGRQLS</sequence>
<keyword evidence="12" id="KW-1185">Reference proteome</keyword>
<dbReference type="EMBL" id="LR746269">
    <property type="protein sequence ID" value="CAA7398461.1"/>
    <property type="molecule type" value="Genomic_DNA"/>
</dbReference>
<evidence type="ECO:0000313" key="12">
    <source>
        <dbReference type="Proteomes" id="UP000663760"/>
    </source>
</evidence>
<evidence type="ECO:0000259" key="9">
    <source>
        <dbReference type="Pfam" id="PF04535"/>
    </source>
</evidence>
<dbReference type="GO" id="GO:0005886">
    <property type="term" value="C:plasma membrane"/>
    <property type="evidence" value="ECO:0007669"/>
    <property type="project" value="UniProtKB-SubCell"/>
</dbReference>
<dbReference type="PANTHER" id="PTHR36488:SF8">
    <property type="entry name" value="CASP-LIKE PROTEIN 1U1"/>
    <property type="match status" value="1"/>
</dbReference>
<evidence type="ECO:0000256" key="2">
    <source>
        <dbReference type="ARBA" id="ARBA00007651"/>
    </source>
</evidence>
<dbReference type="AlphaFoldDB" id="A0A7I8IVQ3"/>
<dbReference type="Pfam" id="PF04535">
    <property type="entry name" value="CASP_dom"/>
    <property type="match status" value="1"/>
</dbReference>
<evidence type="ECO:0000256" key="7">
    <source>
        <dbReference type="ARBA" id="ARBA00023136"/>
    </source>
</evidence>
<dbReference type="NCBIfam" id="TIGR01569">
    <property type="entry name" value="A_tha_TIGR01569"/>
    <property type="match status" value="1"/>
</dbReference>
<protein>
    <recommendedName>
        <fullName evidence="8">CASP-like protein</fullName>
    </recommendedName>
</protein>
<accession>A0A7I8IVQ3</accession>
<dbReference type="PANTHER" id="PTHR36488">
    <property type="entry name" value="CASP-LIKE PROTEIN 1U1"/>
    <property type="match status" value="1"/>
</dbReference>
<keyword evidence="6 8" id="KW-1133">Transmembrane helix</keyword>